<keyword evidence="8" id="KW-1185">Reference proteome</keyword>
<keyword evidence="4 5" id="KW-0378">Hydrolase</keyword>
<evidence type="ECO:0000256" key="1">
    <source>
        <dbReference type="ARBA" id="ARBA00022649"/>
    </source>
</evidence>
<keyword evidence="1 5" id="KW-1277">Toxin-antitoxin system</keyword>
<dbReference type="SUPFAM" id="SSF88723">
    <property type="entry name" value="PIN domain-like"/>
    <property type="match status" value="1"/>
</dbReference>
<dbReference type="Pfam" id="PF01850">
    <property type="entry name" value="PIN"/>
    <property type="match status" value="1"/>
</dbReference>
<feature type="domain" description="PIN" evidence="6">
    <location>
        <begin position="2"/>
        <end position="116"/>
    </location>
</feature>
<dbReference type="GeneID" id="10359610"/>
<dbReference type="PANTHER" id="PTHR39664:SF2">
    <property type="entry name" value="NUCLEIC ACID-BINDING PROTEIN, CONTAINING PIN DOMAIN-RELATED"/>
    <property type="match status" value="1"/>
</dbReference>
<dbReference type="AlphaFoldDB" id="F2L112"/>
<dbReference type="HAMAP" id="MF_00265">
    <property type="entry name" value="VapC_Nob1"/>
    <property type="match status" value="1"/>
</dbReference>
<dbReference type="KEGG" id="tuz:TUZN_0056"/>
<evidence type="ECO:0000313" key="8">
    <source>
        <dbReference type="Proteomes" id="UP000008138"/>
    </source>
</evidence>
<protein>
    <recommendedName>
        <fullName evidence="5">Ribonuclease VapC</fullName>
        <shortName evidence="5">RNase VapC</shortName>
        <ecNumber evidence="5">3.1.-.-</ecNumber>
    </recommendedName>
    <alternativeName>
        <fullName evidence="5">Putative toxin VapC</fullName>
    </alternativeName>
</protein>
<reference key="2">
    <citation type="submission" date="2011-03" db="EMBL/GenBank/DDBJ databases">
        <title>Complete genome sequence of the thermoacidophilic crenarchaeon Thermoproteus uzoniensis 768-20.</title>
        <authorList>
            <person name="Mardanov A.V."/>
            <person name="Gumerov V.M."/>
            <person name="Beletsky A.V."/>
            <person name="Prokofeva M.I."/>
            <person name="Bonch-Osmolovskaya E.A."/>
            <person name="Ravin N.V."/>
            <person name="Skryabin K.G."/>
        </authorList>
    </citation>
    <scope>NUCLEOTIDE SEQUENCE</scope>
    <source>
        <strain>768-20</strain>
    </source>
</reference>
<dbReference type="eggNOG" id="arCOG02730">
    <property type="taxonomic scope" value="Archaea"/>
</dbReference>
<evidence type="ECO:0000256" key="2">
    <source>
        <dbReference type="ARBA" id="ARBA00022722"/>
    </source>
</evidence>
<dbReference type="PANTHER" id="PTHR39664">
    <property type="match status" value="1"/>
</dbReference>
<dbReference type="CDD" id="cd18684">
    <property type="entry name" value="PIN_VapC-like"/>
    <property type="match status" value="1"/>
</dbReference>
<reference evidence="7 8" key="1">
    <citation type="journal article" date="2011" name="J. Bacteriol.">
        <title>Complete genome sequence of the thermoacidophilic crenarchaeon Thermoproteus uzoniensis 768-20.</title>
        <authorList>
            <person name="Mardanov A.V."/>
            <person name="Gumerov V.M."/>
            <person name="Beletsky A.V."/>
            <person name="Prokofeva M.I."/>
            <person name="Bonch-Osmolovskaya E.A."/>
            <person name="Ravin N.V."/>
            <person name="Skryabin K.G."/>
        </authorList>
    </citation>
    <scope>NUCLEOTIDE SEQUENCE [LARGE SCALE GENOMIC DNA]</scope>
    <source>
        <strain evidence="7 8">768-20</strain>
    </source>
</reference>
<evidence type="ECO:0000256" key="5">
    <source>
        <dbReference type="HAMAP-Rule" id="MF_00265"/>
    </source>
</evidence>
<keyword evidence="5" id="KW-0460">Magnesium</keyword>
<dbReference type="RefSeq" id="WP_013678897.1">
    <property type="nucleotide sequence ID" value="NC_015315.1"/>
</dbReference>
<keyword evidence="2 5" id="KW-0540">Nuclease</keyword>
<keyword evidence="5" id="KW-0800">Toxin</keyword>
<dbReference type="InterPro" id="IPR002716">
    <property type="entry name" value="PIN_dom"/>
</dbReference>
<dbReference type="InterPro" id="IPR022907">
    <property type="entry name" value="VapC_family"/>
</dbReference>
<evidence type="ECO:0000259" key="6">
    <source>
        <dbReference type="SMART" id="SM00670"/>
    </source>
</evidence>
<dbReference type="InterPro" id="IPR029060">
    <property type="entry name" value="PIN-like_dom_sf"/>
</dbReference>
<accession>F2L112</accession>
<sequence length="131" mass="14424">MGEAVVDTNAVIYYVVEDSPFHGEAEALLDALDFWHLPTVVVHELVWFFKKAAPDRGIEVLRALLGYEKVVVECEDLASLRKAVGASLAYYNDLVVILTARRLGLPLATFDKRMAKRAEALGVPVLGPRGD</sequence>
<evidence type="ECO:0000256" key="4">
    <source>
        <dbReference type="ARBA" id="ARBA00022801"/>
    </source>
</evidence>
<proteinExistence type="inferred from homology"/>
<name>F2L112_THEU7</name>
<dbReference type="Gene3D" id="3.40.50.1010">
    <property type="entry name" value="5'-nuclease"/>
    <property type="match status" value="1"/>
</dbReference>
<comment type="cofactor">
    <cofactor evidence="5">
        <name>Mg(2+)</name>
        <dbReference type="ChEBI" id="CHEBI:18420"/>
    </cofactor>
</comment>
<feature type="binding site" evidence="5">
    <location>
        <position position="93"/>
    </location>
    <ligand>
        <name>Mg(2+)</name>
        <dbReference type="ChEBI" id="CHEBI:18420"/>
    </ligand>
</feature>
<evidence type="ECO:0000256" key="3">
    <source>
        <dbReference type="ARBA" id="ARBA00022723"/>
    </source>
</evidence>
<keyword evidence="3 5" id="KW-0479">Metal-binding</keyword>
<dbReference type="GO" id="GO:0000287">
    <property type="term" value="F:magnesium ion binding"/>
    <property type="evidence" value="ECO:0007669"/>
    <property type="project" value="UniProtKB-UniRule"/>
</dbReference>
<feature type="binding site" evidence="5">
    <location>
        <position position="7"/>
    </location>
    <ligand>
        <name>Mg(2+)</name>
        <dbReference type="ChEBI" id="CHEBI:18420"/>
    </ligand>
</feature>
<dbReference type="OrthoDB" id="90145at2157"/>
<dbReference type="HOGENOM" id="CLU_153004_0_0_2"/>
<gene>
    <name evidence="5" type="primary">vapC</name>
    <name evidence="7" type="ordered locus">TUZN_0056</name>
</gene>
<dbReference type="GO" id="GO:0004540">
    <property type="term" value="F:RNA nuclease activity"/>
    <property type="evidence" value="ECO:0007669"/>
    <property type="project" value="InterPro"/>
</dbReference>
<comment type="similarity">
    <text evidence="5">Belongs to the PINc/VapC protein family.</text>
</comment>
<evidence type="ECO:0000313" key="7">
    <source>
        <dbReference type="EMBL" id="AEA11561.1"/>
    </source>
</evidence>
<dbReference type="Proteomes" id="UP000008138">
    <property type="component" value="Chromosome"/>
</dbReference>
<organism evidence="7 8">
    <name type="scientific">Thermoproteus uzoniensis (strain 768-20)</name>
    <dbReference type="NCBI Taxonomy" id="999630"/>
    <lineage>
        <taxon>Archaea</taxon>
        <taxon>Thermoproteota</taxon>
        <taxon>Thermoprotei</taxon>
        <taxon>Thermoproteales</taxon>
        <taxon>Thermoproteaceae</taxon>
        <taxon>Thermoproteus</taxon>
    </lineage>
</organism>
<comment type="function">
    <text evidence="5">Toxic component of a toxin-antitoxin (TA) system. An RNase.</text>
</comment>
<dbReference type="GO" id="GO:0016787">
    <property type="term" value="F:hydrolase activity"/>
    <property type="evidence" value="ECO:0007669"/>
    <property type="project" value="UniProtKB-KW"/>
</dbReference>
<dbReference type="SMART" id="SM00670">
    <property type="entry name" value="PINc"/>
    <property type="match status" value="1"/>
</dbReference>
<dbReference type="GO" id="GO:0090729">
    <property type="term" value="F:toxin activity"/>
    <property type="evidence" value="ECO:0007669"/>
    <property type="project" value="UniProtKB-KW"/>
</dbReference>
<dbReference type="EMBL" id="CP002590">
    <property type="protein sequence ID" value="AEA11561.1"/>
    <property type="molecule type" value="Genomic_DNA"/>
</dbReference>
<dbReference type="EC" id="3.1.-.-" evidence="5"/>
<dbReference type="STRING" id="999630.TUZN_0056"/>